<dbReference type="SUPFAM" id="SSF57701">
    <property type="entry name" value="Zn2/Cys6 DNA-binding domain"/>
    <property type="match status" value="1"/>
</dbReference>
<dbReference type="Pfam" id="PF00172">
    <property type="entry name" value="Zn_clus"/>
    <property type="match status" value="1"/>
</dbReference>
<evidence type="ECO:0000256" key="4">
    <source>
        <dbReference type="ARBA" id="ARBA00023242"/>
    </source>
</evidence>
<dbReference type="GeneID" id="34577584"/>
<dbReference type="Pfam" id="PF11951">
    <property type="entry name" value="Fungal_trans_2"/>
    <property type="match status" value="1"/>
</dbReference>
<protein>
    <recommendedName>
        <fullName evidence="5">Zn(2)-C6 fungal-type domain-containing protein</fullName>
    </recommendedName>
</protein>
<accession>A0A1F5LEQ0</accession>
<comment type="caution">
    <text evidence="6">The sequence shown here is derived from an EMBL/GenBank/DDBJ whole genome shotgun (WGS) entry which is preliminary data.</text>
</comment>
<evidence type="ECO:0000256" key="3">
    <source>
        <dbReference type="ARBA" id="ARBA00023163"/>
    </source>
</evidence>
<name>A0A1F5LEQ0_PENAI</name>
<gene>
    <name evidence="6" type="ORF">PENARI_c012G02934</name>
</gene>
<dbReference type="InterPro" id="IPR001138">
    <property type="entry name" value="Zn2Cys6_DnaBD"/>
</dbReference>
<dbReference type="PROSITE" id="PS00463">
    <property type="entry name" value="ZN2_CY6_FUNGAL_1"/>
    <property type="match status" value="1"/>
</dbReference>
<dbReference type="Proteomes" id="UP000177622">
    <property type="component" value="Unassembled WGS sequence"/>
</dbReference>
<dbReference type="AlphaFoldDB" id="A0A1F5LEQ0"/>
<organism evidence="6 7">
    <name type="scientific">Penicillium arizonense</name>
    <dbReference type="NCBI Taxonomy" id="1835702"/>
    <lineage>
        <taxon>Eukaryota</taxon>
        <taxon>Fungi</taxon>
        <taxon>Dikarya</taxon>
        <taxon>Ascomycota</taxon>
        <taxon>Pezizomycotina</taxon>
        <taxon>Eurotiomycetes</taxon>
        <taxon>Eurotiomycetidae</taxon>
        <taxon>Eurotiales</taxon>
        <taxon>Aspergillaceae</taxon>
        <taxon>Penicillium</taxon>
    </lineage>
</organism>
<evidence type="ECO:0000313" key="7">
    <source>
        <dbReference type="Proteomes" id="UP000177622"/>
    </source>
</evidence>
<dbReference type="PANTHER" id="PTHR38791">
    <property type="entry name" value="ZN(II)2CYS6 TRANSCRIPTION FACTOR (EUROFUNG)-RELATED-RELATED"/>
    <property type="match status" value="1"/>
</dbReference>
<dbReference type="GO" id="GO:0008270">
    <property type="term" value="F:zinc ion binding"/>
    <property type="evidence" value="ECO:0007669"/>
    <property type="project" value="InterPro"/>
</dbReference>
<dbReference type="GO" id="GO:0000981">
    <property type="term" value="F:DNA-binding transcription factor activity, RNA polymerase II-specific"/>
    <property type="evidence" value="ECO:0007669"/>
    <property type="project" value="InterPro"/>
</dbReference>
<dbReference type="Gene3D" id="4.10.240.10">
    <property type="entry name" value="Zn(2)-C6 fungal-type DNA-binding domain"/>
    <property type="match status" value="1"/>
</dbReference>
<dbReference type="InterPro" id="IPR053175">
    <property type="entry name" value="DHMBA_Reg_Transcription_Factor"/>
</dbReference>
<dbReference type="InterPro" id="IPR036864">
    <property type="entry name" value="Zn2-C6_fun-type_DNA-bd_sf"/>
</dbReference>
<dbReference type="SMART" id="SM00066">
    <property type="entry name" value="GAL4"/>
    <property type="match status" value="1"/>
</dbReference>
<dbReference type="OrthoDB" id="2991872at2759"/>
<dbReference type="STRING" id="1835702.A0A1F5LEQ0"/>
<dbReference type="CDD" id="cd00067">
    <property type="entry name" value="GAL4"/>
    <property type="match status" value="1"/>
</dbReference>
<dbReference type="RefSeq" id="XP_022487126.1">
    <property type="nucleotide sequence ID" value="XM_022632850.1"/>
</dbReference>
<keyword evidence="3" id="KW-0804">Transcription</keyword>
<keyword evidence="4" id="KW-0539">Nucleus</keyword>
<evidence type="ECO:0000259" key="5">
    <source>
        <dbReference type="PROSITE" id="PS50048"/>
    </source>
</evidence>
<feature type="domain" description="Zn(2)-C6 fungal-type" evidence="5">
    <location>
        <begin position="10"/>
        <end position="38"/>
    </location>
</feature>
<sequence>MVYDGKPSKGCGNCRSRKIRCDQAPSACWQCIRTNRKCPGYRDELSLIFRDETQSVAHKARSTSLRRRVASRSRRRGFPQNLGYSGISDSFEVVFEYGSDPDLHFRIQGKQSPLRTHPNTGVSKQEAICYFLQSHSFQGNFLIKDALARFLMASDGSLGQQAIQSSIVAVASAMLSRVRRAGALSHAARKEYGSALEFVNRALADPHEAKTNQTLGAIVLLSLYEIVVSRAPQELEGWTSHISGAAALLQYRGATQWQSITTSCLQRDFLVPSSVMECTILEIFPEIKSDVGNKLNLIIGNLANLRTNIRSRELTDPQEILSAACAIDAELLAWLAALPPDFTYSTHTLMPLDTSFGHRCHGIRPYNNEYHIYPDIWSASVWNHYRSTHILVIELIISQVNKISKSSPAPFLEDNNSYCKSQRATIRRLGLDICSSIPFHLGACNSEALPETPILPPESYLGGLMLLWPLFVAGLVESPAHPQRLWAIQCLRTIGNTWGLASALAEMDVLIVDPGIFYSVEIYGEAADPPAGTSVTLPFSVYHVPYFDLSTLREFRRLQPTTA</sequence>
<evidence type="ECO:0000313" key="6">
    <source>
        <dbReference type="EMBL" id="OGE51682.1"/>
    </source>
</evidence>
<dbReference type="GO" id="GO:0003677">
    <property type="term" value="F:DNA binding"/>
    <property type="evidence" value="ECO:0007669"/>
    <property type="project" value="UniProtKB-KW"/>
</dbReference>
<keyword evidence="2" id="KW-0238">DNA-binding</keyword>
<reference evidence="6 7" key="1">
    <citation type="journal article" date="2016" name="Sci. Rep.">
        <title>Penicillium arizonense, a new, genome sequenced fungal species, reveals a high chemical diversity in secreted metabolites.</title>
        <authorList>
            <person name="Grijseels S."/>
            <person name="Nielsen J.C."/>
            <person name="Randelovic M."/>
            <person name="Nielsen J."/>
            <person name="Nielsen K.F."/>
            <person name="Workman M."/>
            <person name="Frisvad J.C."/>
        </authorList>
    </citation>
    <scope>NUCLEOTIDE SEQUENCE [LARGE SCALE GENOMIC DNA]</scope>
    <source>
        <strain evidence="6 7">CBS 141311</strain>
    </source>
</reference>
<proteinExistence type="predicted"/>
<dbReference type="InterPro" id="IPR021858">
    <property type="entry name" value="Fun_TF"/>
</dbReference>
<dbReference type="PANTHER" id="PTHR38791:SF5">
    <property type="entry name" value="TRANSCRIPTION FACTOR DBAG-RELATED"/>
    <property type="match status" value="1"/>
</dbReference>
<evidence type="ECO:0000256" key="2">
    <source>
        <dbReference type="ARBA" id="ARBA00023125"/>
    </source>
</evidence>
<keyword evidence="7" id="KW-1185">Reference proteome</keyword>
<keyword evidence="1" id="KW-0805">Transcription regulation</keyword>
<dbReference type="PROSITE" id="PS50048">
    <property type="entry name" value="ZN2_CY6_FUNGAL_2"/>
    <property type="match status" value="1"/>
</dbReference>
<dbReference type="EMBL" id="LXJU01000012">
    <property type="protein sequence ID" value="OGE51682.1"/>
    <property type="molecule type" value="Genomic_DNA"/>
</dbReference>
<evidence type="ECO:0000256" key="1">
    <source>
        <dbReference type="ARBA" id="ARBA00023015"/>
    </source>
</evidence>